<evidence type="ECO:0000313" key="1">
    <source>
        <dbReference type="EMBL" id="MXU92995.1"/>
    </source>
</evidence>
<sequence length="140" mass="15419">MSVAVLSTWWLTSTKAHPPPTALLSTSQSDMGWLRNTTLLKCLPPLTFHVATVTRALRGIVYSSCRTHMALSRLGGKCSMAVGRRARALSANSLHIALPRRSTSMASCLLLSRRLFWIVRTIDREPSFSLDFPSRAPVPA</sequence>
<dbReference type="EMBL" id="GIFC01010912">
    <property type="protein sequence ID" value="MXU92995.1"/>
    <property type="molecule type" value="Transcribed_RNA"/>
</dbReference>
<name>A0A6B0UTK9_IXORI</name>
<proteinExistence type="predicted"/>
<organism evidence="1">
    <name type="scientific">Ixodes ricinus</name>
    <name type="common">Common tick</name>
    <name type="synonym">Acarus ricinus</name>
    <dbReference type="NCBI Taxonomy" id="34613"/>
    <lineage>
        <taxon>Eukaryota</taxon>
        <taxon>Metazoa</taxon>
        <taxon>Ecdysozoa</taxon>
        <taxon>Arthropoda</taxon>
        <taxon>Chelicerata</taxon>
        <taxon>Arachnida</taxon>
        <taxon>Acari</taxon>
        <taxon>Parasitiformes</taxon>
        <taxon>Ixodida</taxon>
        <taxon>Ixodoidea</taxon>
        <taxon>Ixodidae</taxon>
        <taxon>Ixodinae</taxon>
        <taxon>Ixodes</taxon>
    </lineage>
</organism>
<dbReference type="AlphaFoldDB" id="A0A6B0UTK9"/>
<protein>
    <submittedName>
        <fullName evidence="1">Putative secreted protein</fullName>
    </submittedName>
</protein>
<reference evidence="1" key="1">
    <citation type="submission" date="2019-12" db="EMBL/GenBank/DDBJ databases">
        <title>An insight into the sialome of adult female Ixodes ricinus ticks feeding for 6 days.</title>
        <authorList>
            <person name="Perner J."/>
            <person name="Ribeiro J.M.C."/>
        </authorList>
    </citation>
    <scope>NUCLEOTIDE SEQUENCE</scope>
    <source>
        <strain evidence="1">Semi-engorged</strain>
        <tissue evidence="1">Salivary glands</tissue>
    </source>
</reference>
<accession>A0A6B0UTK9</accession>